<dbReference type="NCBIfam" id="TIGR00148">
    <property type="entry name" value="UbiD family decarboxylase"/>
    <property type="match status" value="1"/>
</dbReference>
<dbReference type="InterPro" id="IPR048304">
    <property type="entry name" value="UbiD_Rift_dom"/>
</dbReference>
<comment type="similarity">
    <text evidence="1">Belongs to the UbiD family.</text>
</comment>
<dbReference type="InterPro" id="IPR049383">
    <property type="entry name" value="UbiD-like_N"/>
</dbReference>
<reference evidence="5 6" key="1">
    <citation type="submission" date="2016-10" db="EMBL/GenBank/DDBJ databases">
        <authorList>
            <person name="de Groot N.N."/>
        </authorList>
    </citation>
    <scope>NUCLEOTIDE SEQUENCE [LARGE SCALE GENOMIC DNA]</scope>
    <source>
        <strain evidence="5 6">DSM 9990</strain>
    </source>
</reference>
<dbReference type="Pfam" id="PF20695">
    <property type="entry name" value="UbiD_N"/>
    <property type="match status" value="1"/>
</dbReference>
<dbReference type="PANTHER" id="PTHR30108">
    <property type="entry name" value="3-OCTAPRENYL-4-HYDROXYBENZOATE CARBOXY-LYASE-RELATED"/>
    <property type="match status" value="1"/>
</dbReference>
<name>A0A1I4RHH7_9BACT</name>
<evidence type="ECO:0000259" key="2">
    <source>
        <dbReference type="Pfam" id="PF01977"/>
    </source>
</evidence>
<dbReference type="InterPro" id="IPR002830">
    <property type="entry name" value="UbiD"/>
</dbReference>
<dbReference type="Pfam" id="PF20696">
    <property type="entry name" value="UbiD_C"/>
    <property type="match status" value="2"/>
</dbReference>
<evidence type="ECO:0000256" key="1">
    <source>
        <dbReference type="ARBA" id="ARBA00010021"/>
    </source>
</evidence>
<dbReference type="RefSeq" id="WP_218148780.1">
    <property type="nucleotide sequence ID" value="NZ_FOUU01000001.1"/>
</dbReference>
<protein>
    <submittedName>
        <fullName evidence="5">3-octaprenyl-4hydroxybenzoate decarboxylase</fullName>
    </submittedName>
</protein>
<dbReference type="EMBL" id="FOUU01000001">
    <property type="protein sequence ID" value="SFM51675.1"/>
    <property type="molecule type" value="Genomic_DNA"/>
</dbReference>
<evidence type="ECO:0000313" key="5">
    <source>
        <dbReference type="EMBL" id="SFM51675.1"/>
    </source>
</evidence>
<feature type="domain" description="3-octaprenyl-4-hydroxybenzoate carboxy-lyase-like C-terminal" evidence="4">
    <location>
        <begin position="480"/>
        <end position="569"/>
    </location>
</feature>
<evidence type="ECO:0000259" key="4">
    <source>
        <dbReference type="Pfam" id="PF20696"/>
    </source>
</evidence>
<dbReference type="SUPFAM" id="SSF143968">
    <property type="entry name" value="UbiD C-terminal domain-like"/>
    <property type="match status" value="2"/>
</dbReference>
<dbReference type="InterPro" id="IPR022390">
    <property type="entry name" value="HBDC"/>
</dbReference>
<evidence type="ECO:0000259" key="3">
    <source>
        <dbReference type="Pfam" id="PF20695"/>
    </source>
</evidence>
<feature type="domain" description="3-octaprenyl-4-hydroxybenzoate carboxy-lyase-like N-terminal" evidence="3">
    <location>
        <begin position="15"/>
        <end position="92"/>
    </location>
</feature>
<dbReference type="NCBIfam" id="TIGR03701">
    <property type="entry name" value="mena_SCO4490"/>
    <property type="match status" value="1"/>
</dbReference>
<sequence>MMKKRKYRDLQDFVAELEREGELLRVRAPVSPYLEITEITDIMCKYPGGGKALLFENVKGHSIPVVTNIFGSEKRICMALGVSDLEELADRLARFASPPAPTSLRDLLGLALMGHKLSRFIPRKFRGSPAPCQEVCHIGSQADLGKLPVLTCWPKDGGPFITLPIVITKSLETGRRNAGMYRLQIYDARTTGMHWHIHKDGSHYFQEYRKRGIKMPVAVAIGADPATIYAATAPLPRGVDEIFFSGFIREEPVPMVKCKTIDLEVPATAEIVIEGYVDPCETRIEGPFGDHTGYYSLEDEYPVFHVTAITHRKKPLYAATVVGRPPMEDCYLAKATERIFLPLLKMVFPEIVDYWMPWEGVFHNITVVSINKAYPGHAHRIMQALWSQGQMSFCKCIVVVDGDLRVNDPKSIVTHLLNSVDFEKDLVITEGILDVLDHSAPQPLFGSKLGIDATKKMTYEPERKLPEIKSRFPGESVIHSALIRINEGIKDFYFPRMNTLHNPLLLTVRKDSGLTCKRFIPALLEHPDLEYFSVFVLFDDHIDLQDSSLIFWKIFNNVDPRRDITVQHGRIVIDATKKGPQDGHSRPWPDEIVMSEEIKERVRRRASELGIEELLSPRG</sequence>
<dbReference type="GO" id="GO:0006744">
    <property type="term" value="P:ubiquinone biosynthetic process"/>
    <property type="evidence" value="ECO:0007669"/>
    <property type="project" value="TreeGrafter"/>
</dbReference>
<dbReference type="InterPro" id="IPR049381">
    <property type="entry name" value="UbiD-like_C"/>
</dbReference>
<organism evidence="5 6">
    <name type="scientific">Thermodesulforhabdus norvegica</name>
    <dbReference type="NCBI Taxonomy" id="39841"/>
    <lineage>
        <taxon>Bacteria</taxon>
        <taxon>Pseudomonadati</taxon>
        <taxon>Thermodesulfobacteriota</taxon>
        <taxon>Syntrophobacteria</taxon>
        <taxon>Syntrophobacterales</taxon>
        <taxon>Thermodesulforhabdaceae</taxon>
        <taxon>Thermodesulforhabdus</taxon>
    </lineage>
</organism>
<dbReference type="GO" id="GO:0008694">
    <property type="term" value="F:4-hydroxy-3-polyprenylbenzoate decarboxylase activity"/>
    <property type="evidence" value="ECO:0007669"/>
    <property type="project" value="TreeGrafter"/>
</dbReference>
<accession>A0A1I4RHH7</accession>
<dbReference type="Proteomes" id="UP000199611">
    <property type="component" value="Unassembled WGS sequence"/>
</dbReference>
<feature type="domain" description="3-octaprenyl-4-hydroxybenzoate carboxy-lyase-like C-terminal" evidence="4">
    <location>
        <begin position="330"/>
        <end position="453"/>
    </location>
</feature>
<feature type="domain" description="3-octaprenyl-4-hydroxybenzoate carboxy-lyase-like Rift-related" evidence="2">
    <location>
        <begin position="126"/>
        <end position="325"/>
    </location>
</feature>
<gene>
    <name evidence="5" type="ORF">SAMN05660836_00622</name>
</gene>
<dbReference type="GO" id="GO:0005829">
    <property type="term" value="C:cytosol"/>
    <property type="evidence" value="ECO:0007669"/>
    <property type="project" value="TreeGrafter"/>
</dbReference>
<dbReference type="SUPFAM" id="SSF50475">
    <property type="entry name" value="FMN-binding split barrel"/>
    <property type="match status" value="1"/>
</dbReference>
<dbReference type="Pfam" id="PF01977">
    <property type="entry name" value="UbiD"/>
    <property type="match status" value="1"/>
</dbReference>
<dbReference type="Gene3D" id="3.40.1670.10">
    <property type="entry name" value="UbiD C-terminal domain-like"/>
    <property type="match status" value="2"/>
</dbReference>
<dbReference type="PANTHER" id="PTHR30108:SF17">
    <property type="entry name" value="FERULIC ACID DECARBOXYLASE 1"/>
    <property type="match status" value="1"/>
</dbReference>
<proteinExistence type="inferred from homology"/>
<evidence type="ECO:0000313" key="6">
    <source>
        <dbReference type="Proteomes" id="UP000199611"/>
    </source>
</evidence>
<dbReference type="AlphaFoldDB" id="A0A1I4RHH7"/>
<dbReference type="STRING" id="39841.SAMN05660836_00622"/>
<keyword evidence="6" id="KW-1185">Reference proteome</keyword>